<protein>
    <recommendedName>
        <fullName evidence="4">Heme exporter protein D</fullName>
    </recommendedName>
</protein>
<name>A0A2K9E777_9FIRM</name>
<evidence type="ECO:0008006" key="4">
    <source>
        <dbReference type="Google" id="ProtNLM"/>
    </source>
</evidence>
<dbReference type="KEGG" id="hsc:HVS_07245"/>
<evidence type="ECO:0000313" key="3">
    <source>
        <dbReference type="Proteomes" id="UP000233534"/>
    </source>
</evidence>
<gene>
    <name evidence="2" type="ORF">HVS_07245</name>
</gene>
<dbReference type="RefSeq" id="WP_268876584.1">
    <property type="nucleotide sequence ID" value="NZ_DAONOL010000018.1"/>
</dbReference>
<keyword evidence="1" id="KW-0472">Membrane</keyword>
<evidence type="ECO:0000313" key="2">
    <source>
        <dbReference type="EMBL" id="AUG57366.1"/>
    </source>
</evidence>
<keyword evidence="3" id="KW-1185">Reference proteome</keyword>
<keyword evidence="1" id="KW-1133">Transmembrane helix</keyword>
<proteinExistence type="predicted"/>
<dbReference type="EMBL" id="CP025197">
    <property type="protein sequence ID" value="AUG57366.1"/>
    <property type="molecule type" value="Genomic_DNA"/>
</dbReference>
<dbReference type="Proteomes" id="UP000233534">
    <property type="component" value="Chromosome"/>
</dbReference>
<reference evidence="2 3" key="1">
    <citation type="submission" date="2017-12" db="EMBL/GenBank/DDBJ databases">
        <title>Complete genome sequence of Herbivorax saccincola GGR1, a novel Cellulosome-producing hydrolytic bacterium in a thermophilic biogas plant, established by Illumina and Nanopore MinION sequencing.</title>
        <authorList>
            <person name="Pechtl A."/>
            <person name="Ruckert C."/>
            <person name="Koeck D.E."/>
            <person name="Maus I."/>
            <person name="Winkler A."/>
            <person name="Kalinowski J."/>
            <person name="Puhler A."/>
            <person name="Schwarz W.W."/>
            <person name="Zverlov V.V."/>
            <person name="Schluter A."/>
            <person name="Liebl W."/>
        </authorList>
    </citation>
    <scope>NUCLEOTIDE SEQUENCE [LARGE SCALE GENOMIC DNA]</scope>
    <source>
        <strain evidence="3">SR1</strain>
    </source>
</reference>
<organism evidence="2 3">
    <name type="scientific">Acetivibrio saccincola</name>
    <dbReference type="NCBI Taxonomy" id="1677857"/>
    <lineage>
        <taxon>Bacteria</taxon>
        <taxon>Bacillati</taxon>
        <taxon>Bacillota</taxon>
        <taxon>Clostridia</taxon>
        <taxon>Eubacteriales</taxon>
        <taxon>Oscillospiraceae</taxon>
        <taxon>Acetivibrio</taxon>
    </lineage>
</organism>
<accession>A0A2K9E777</accession>
<evidence type="ECO:0000256" key="1">
    <source>
        <dbReference type="SAM" id="Phobius"/>
    </source>
</evidence>
<sequence length="42" mass="4892">MPWQPIVYLLSAVALIGLTFFLLMRSADKKLKELNSKSKKRR</sequence>
<feature type="transmembrane region" description="Helical" evidence="1">
    <location>
        <begin position="6"/>
        <end position="24"/>
    </location>
</feature>
<keyword evidence="1" id="KW-0812">Transmembrane</keyword>
<dbReference type="AlphaFoldDB" id="A0A2K9E777"/>